<dbReference type="InterPro" id="IPR013320">
    <property type="entry name" value="ConA-like_dom_sf"/>
</dbReference>
<protein>
    <submittedName>
        <fullName evidence="1">Uncharacterized protein</fullName>
    </submittedName>
</protein>
<comment type="caution">
    <text evidence="1">The sequence shown here is derived from an EMBL/GenBank/DDBJ whole genome shotgun (WGS) entry which is preliminary data.</text>
</comment>
<dbReference type="EMBL" id="CAJNOK010056429">
    <property type="protein sequence ID" value="CAF1622832.1"/>
    <property type="molecule type" value="Genomic_DNA"/>
</dbReference>
<evidence type="ECO:0000313" key="1">
    <source>
        <dbReference type="EMBL" id="CAF1622832.1"/>
    </source>
</evidence>
<accession>A0A8S2G510</accession>
<reference evidence="1" key="1">
    <citation type="submission" date="2021-02" db="EMBL/GenBank/DDBJ databases">
        <authorList>
            <person name="Nowell W R."/>
        </authorList>
    </citation>
    <scope>NUCLEOTIDE SEQUENCE</scope>
</reference>
<evidence type="ECO:0000313" key="2">
    <source>
        <dbReference type="EMBL" id="CAF4443339.1"/>
    </source>
</evidence>
<proteinExistence type="predicted"/>
<dbReference type="Proteomes" id="UP000677228">
    <property type="component" value="Unassembled WGS sequence"/>
</dbReference>
<dbReference type="Proteomes" id="UP000682733">
    <property type="component" value="Unassembled WGS sequence"/>
</dbReference>
<feature type="non-terminal residue" evidence="1">
    <location>
        <position position="1"/>
    </location>
</feature>
<organism evidence="1 3">
    <name type="scientific">Didymodactylos carnosus</name>
    <dbReference type="NCBI Taxonomy" id="1234261"/>
    <lineage>
        <taxon>Eukaryota</taxon>
        <taxon>Metazoa</taxon>
        <taxon>Spiralia</taxon>
        <taxon>Gnathifera</taxon>
        <taxon>Rotifera</taxon>
        <taxon>Eurotatoria</taxon>
        <taxon>Bdelloidea</taxon>
        <taxon>Philodinida</taxon>
        <taxon>Philodinidae</taxon>
        <taxon>Didymodactylos</taxon>
    </lineage>
</organism>
<sequence>KARNMIIQSKTWYHLVVRYSRNNKQDIWINGKLQTQVHMTTPNGVTTIWNKPIFSSSPPRLWWSSQKMCMPDALFIGAKNEKYTYSWSGGKLADITIWNKLLEPIEIRAAYREKVSIDKLNVGTYIFQ</sequence>
<dbReference type="SUPFAM" id="SSF49899">
    <property type="entry name" value="Concanavalin A-like lectins/glucanases"/>
    <property type="match status" value="1"/>
</dbReference>
<evidence type="ECO:0000313" key="3">
    <source>
        <dbReference type="Proteomes" id="UP000677228"/>
    </source>
</evidence>
<dbReference type="AlphaFoldDB" id="A0A8S2G510"/>
<dbReference type="EMBL" id="CAJOBA010081424">
    <property type="protein sequence ID" value="CAF4443339.1"/>
    <property type="molecule type" value="Genomic_DNA"/>
</dbReference>
<dbReference type="Gene3D" id="2.60.120.200">
    <property type="match status" value="1"/>
</dbReference>
<gene>
    <name evidence="1" type="ORF">OVA965_LOCUS43290</name>
    <name evidence="2" type="ORF">TMI583_LOCUS45487</name>
</gene>
<name>A0A8S2G510_9BILA</name>